<dbReference type="EMBL" id="SAEB01000012">
    <property type="protein sequence ID" value="RVD80532.1"/>
    <property type="molecule type" value="Genomic_DNA"/>
</dbReference>
<dbReference type="RefSeq" id="XP_067486076.1">
    <property type="nucleotide sequence ID" value="XM_067638159.1"/>
</dbReference>
<name>A0A436ZP03_ARTFL</name>
<dbReference type="Proteomes" id="UP000283090">
    <property type="component" value="Unassembled WGS sequence"/>
</dbReference>
<proteinExistence type="predicted"/>
<evidence type="ECO:0000313" key="2">
    <source>
        <dbReference type="Proteomes" id="UP000283090"/>
    </source>
</evidence>
<comment type="caution">
    <text evidence="1">The sequence shown here is derived from an EMBL/GenBank/DDBJ whole genome shotgun (WGS) entry which is preliminary data.</text>
</comment>
<accession>A0A436ZP03</accession>
<keyword evidence="2" id="KW-1185">Reference proteome</keyword>
<gene>
    <name evidence="1" type="ORF">DFL_008428</name>
</gene>
<dbReference type="GeneID" id="93590739"/>
<dbReference type="VEuPathDB" id="FungiDB:DFL_008428"/>
<dbReference type="AlphaFoldDB" id="A0A436ZP03"/>
<sequence>MPICNFDVGIRLTMITCGNLPTNKKKTDVAVHELYQKDMYLVTANEIANSCGSALAAVAPKIWESEFVGVRIEHLGRRSCGVMRA</sequence>
<reference evidence="1 2" key="1">
    <citation type="submission" date="2019-01" db="EMBL/GenBank/DDBJ databases">
        <title>Intercellular communication is required for trap formation in the nematode-trapping fungus Duddingtonia flagrans.</title>
        <authorList>
            <person name="Youssar L."/>
            <person name="Wernet V."/>
            <person name="Hensel N."/>
            <person name="Hildebrandt H.-G."/>
            <person name="Fischer R."/>
        </authorList>
    </citation>
    <scope>NUCLEOTIDE SEQUENCE [LARGE SCALE GENOMIC DNA]</scope>
    <source>
        <strain evidence="1 2">CBS H-5679</strain>
    </source>
</reference>
<organism evidence="1 2">
    <name type="scientific">Arthrobotrys flagrans</name>
    <name type="common">Nematode-trapping fungus</name>
    <name type="synonym">Trichothecium flagrans</name>
    <dbReference type="NCBI Taxonomy" id="97331"/>
    <lineage>
        <taxon>Eukaryota</taxon>
        <taxon>Fungi</taxon>
        <taxon>Dikarya</taxon>
        <taxon>Ascomycota</taxon>
        <taxon>Pezizomycotina</taxon>
        <taxon>Orbiliomycetes</taxon>
        <taxon>Orbiliales</taxon>
        <taxon>Orbiliaceae</taxon>
        <taxon>Arthrobotrys</taxon>
    </lineage>
</organism>
<evidence type="ECO:0000313" key="1">
    <source>
        <dbReference type="EMBL" id="RVD80532.1"/>
    </source>
</evidence>
<protein>
    <submittedName>
        <fullName evidence="1">Uncharacterized protein</fullName>
    </submittedName>
</protein>